<dbReference type="PROSITE" id="PS00198">
    <property type="entry name" value="4FE4S_FER_1"/>
    <property type="match status" value="1"/>
</dbReference>
<dbReference type="SUPFAM" id="SSF103501">
    <property type="entry name" value="Respiratory nitrate reductase 1 gamma chain"/>
    <property type="match status" value="1"/>
</dbReference>
<feature type="transmembrane region" description="Helical" evidence="6">
    <location>
        <begin position="169"/>
        <end position="190"/>
    </location>
</feature>
<keyword evidence="6" id="KW-0472">Membrane</keyword>
<dbReference type="Proteomes" id="UP000768163">
    <property type="component" value="Unassembled WGS sequence"/>
</dbReference>
<dbReference type="Gene3D" id="1.20.950.20">
    <property type="entry name" value="Transmembrane di-heme cytochromes, Chain C"/>
    <property type="match status" value="1"/>
</dbReference>
<evidence type="ECO:0000256" key="5">
    <source>
        <dbReference type="ARBA" id="ARBA00023014"/>
    </source>
</evidence>
<evidence type="ECO:0000256" key="1">
    <source>
        <dbReference type="ARBA" id="ARBA00022485"/>
    </source>
</evidence>
<dbReference type="PANTHER" id="PTHR43255">
    <property type="entry name" value="IRON-SULFUR-BINDING OXIDOREDUCTASE FADF-RELATED-RELATED"/>
    <property type="match status" value="1"/>
</dbReference>
<evidence type="ECO:0000313" key="8">
    <source>
        <dbReference type="EMBL" id="NCN64994.1"/>
    </source>
</evidence>
<protein>
    <submittedName>
        <fullName evidence="9">(Fe-S)-binding protein</fullName>
    </submittedName>
</protein>
<keyword evidence="5" id="KW-0411">Iron-sulfur</keyword>
<dbReference type="PANTHER" id="PTHR43255:SF1">
    <property type="entry name" value="IRON-SULFUR-BINDING OXIDOREDUCTASE FADF-RELATED"/>
    <property type="match status" value="1"/>
</dbReference>
<dbReference type="GO" id="GO:0051539">
    <property type="term" value="F:4 iron, 4 sulfur cluster binding"/>
    <property type="evidence" value="ECO:0007669"/>
    <property type="project" value="UniProtKB-KW"/>
</dbReference>
<evidence type="ECO:0000256" key="4">
    <source>
        <dbReference type="ARBA" id="ARBA00023004"/>
    </source>
</evidence>
<evidence type="ECO:0000256" key="2">
    <source>
        <dbReference type="ARBA" id="ARBA00022723"/>
    </source>
</evidence>
<dbReference type="Gene3D" id="3.30.70.20">
    <property type="match status" value="1"/>
</dbReference>
<keyword evidence="6" id="KW-1133">Transmembrane helix</keyword>
<feature type="domain" description="4Fe-4S ferredoxin-type" evidence="7">
    <location>
        <begin position="307"/>
        <end position="337"/>
    </location>
</feature>
<comment type="caution">
    <text evidence="9">The sequence shown here is derived from an EMBL/GenBank/DDBJ whole genome shotgun (WGS) entry which is preliminary data.</text>
</comment>
<sequence>MNFDIFVIPFSIGLLVLIGVLLYTYAGWLIRLDKEDKKKIIKGIFSIRLFSAVKEVFMESLLHRRIFRVNPLLGYMHMSIAFGWFLLIFIGTIKLTLVTGNPMHLPYEAVFMEFFVHGASNIPFAAGFTFLLDFLLLVVLSGITLALIKRTASKMFGMQKTTKLKLGDKAALLSLWMIFPVRLVAESFAAGAHGTGGFLTGTLGSLFAGFLPVSELMYPMFWVYSIVLGVFFISVPFSRYMHIPTEILLIFLRNFGIKTGDTYGSFSEIEVNSCPRCGICIDKCQLNTSAGITDTQSVYFLRSTREGCVREDTAFNCLLCGRCREFCPVGIDTTAIRTAKRKEFNDFEDKPFNYLNSGENKTQKAPKADVIYFAGCMTHLTPAIKKSMVKILDKSKVNYLFMDSGGGACCGRPLMLAGRDKKANELIEYNENLIKNSNAKILVTSCPICYKVFKESYDLGGVKVMHHTEYLLELSEKGKIKIKGVNKNVSYHDPCELGRNSGIYNEPRKLLEKCGAKLMPVKNEKEYALCCGNSLGNLIVKNDEKDKITRDALKELTVNNPDAVITACPLCKKTFANAAGDSVEIMDISEIVAKSI</sequence>
<feature type="transmembrane region" description="Helical" evidence="6">
    <location>
        <begin position="196"/>
        <end position="214"/>
    </location>
</feature>
<reference evidence="9" key="1">
    <citation type="submission" date="2019-11" db="EMBL/GenBank/DDBJ databases">
        <title>Lipid analysis of CO2-rich subsurface aquifers suggests an autotrophy-based deep biosphere with lysolipids enriched in CPR bacteria.</title>
        <authorList>
            <person name="Probst A.J."/>
            <person name="Elling F.J."/>
            <person name="Castelle C.J."/>
            <person name="Zhu Q."/>
            <person name="Elvert M."/>
            <person name="Birarda G."/>
            <person name="Holman H.-Y."/>
            <person name="Lane K.R."/>
            <person name="Ladd B."/>
            <person name="Ryan M.C."/>
            <person name="Woyke T."/>
            <person name="Hinrichs K.-U."/>
            <person name="Banfield J.F."/>
        </authorList>
    </citation>
    <scope>NUCLEOTIDE SEQUENCE</scope>
    <source>
        <strain evidence="8">CG_2015-01_33_1645</strain>
        <strain evidence="9">CG_2015-04_33_537</strain>
    </source>
</reference>
<dbReference type="EMBL" id="JAACQH010000012">
    <property type="protein sequence ID" value="NCS90952.1"/>
    <property type="molecule type" value="Genomic_DNA"/>
</dbReference>
<organism evidence="9 10">
    <name type="scientific">Candidatus Altarchaeum hamiconexum</name>
    <dbReference type="NCBI Taxonomy" id="1803513"/>
    <lineage>
        <taxon>Archaea</taxon>
        <taxon>Candidatus Altarchaeota</taxon>
        <taxon>Candidatus Altiarchaeia</taxon>
        <taxon>Candidatus Altarchaeales</taxon>
        <taxon>Candidatus Altarchaeaceae</taxon>
        <taxon>Candidatus Altarchaeum</taxon>
    </lineage>
</organism>
<evidence type="ECO:0000313" key="9">
    <source>
        <dbReference type="EMBL" id="NCS90952.1"/>
    </source>
</evidence>
<keyword evidence="6" id="KW-0812">Transmembrane</keyword>
<feature type="transmembrane region" description="Helical" evidence="6">
    <location>
        <begin position="72"/>
        <end position="93"/>
    </location>
</feature>
<evidence type="ECO:0000256" key="3">
    <source>
        <dbReference type="ARBA" id="ARBA00023002"/>
    </source>
</evidence>
<keyword evidence="4" id="KW-0408">Iron</keyword>
<feature type="transmembrane region" description="Helical" evidence="6">
    <location>
        <begin position="122"/>
        <end position="148"/>
    </location>
</feature>
<evidence type="ECO:0000256" key="6">
    <source>
        <dbReference type="SAM" id="Phobius"/>
    </source>
</evidence>
<dbReference type="Proteomes" id="UP000738826">
    <property type="component" value="Unassembled WGS sequence"/>
</dbReference>
<gene>
    <name evidence="9" type="ORF">GW779_00795</name>
    <name evidence="8" type="ORF">GW910_02810</name>
</gene>
<keyword evidence="2" id="KW-0479">Metal-binding</keyword>
<dbReference type="Pfam" id="PF02754">
    <property type="entry name" value="CCG"/>
    <property type="match status" value="2"/>
</dbReference>
<dbReference type="InterPro" id="IPR017896">
    <property type="entry name" value="4Fe4S_Fe-S-bd"/>
</dbReference>
<dbReference type="AlphaFoldDB" id="A0A8J7YTM6"/>
<keyword evidence="1" id="KW-0004">4Fe-4S</keyword>
<dbReference type="InterPro" id="IPR004017">
    <property type="entry name" value="Cys_rich_dom"/>
</dbReference>
<dbReference type="InterPro" id="IPR036197">
    <property type="entry name" value="NarG-like_sf"/>
</dbReference>
<proteinExistence type="predicted"/>
<dbReference type="GO" id="GO:0016491">
    <property type="term" value="F:oxidoreductase activity"/>
    <property type="evidence" value="ECO:0007669"/>
    <property type="project" value="UniProtKB-KW"/>
</dbReference>
<dbReference type="Pfam" id="PF13183">
    <property type="entry name" value="Fer4_8"/>
    <property type="match status" value="1"/>
</dbReference>
<dbReference type="GO" id="GO:0005886">
    <property type="term" value="C:plasma membrane"/>
    <property type="evidence" value="ECO:0007669"/>
    <property type="project" value="TreeGrafter"/>
</dbReference>
<feature type="transmembrane region" description="Helical" evidence="6">
    <location>
        <begin position="6"/>
        <end position="30"/>
    </location>
</feature>
<dbReference type="InterPro" id="IPR017900">
    <property type="entry name" value="4Fe4S_Fe_S_CS"/>
</dbReference>
<dbReference type="PROSITE" id="PS51379">
    <property type="entry name" value="4FE4S_FER_2"/>
    <property type="match status" value="1"/>
</dbReference>
<dbReference type="GO" id="GO:0046872">
    <property type="term" value="F:metal ion binding"/>
    <property type="evidence" value="ECO:0007669"/>
    <property type="project" value="UniProtKB-KW"/>
</dbReference>
<dbReference type="InterPro" id="IPR051460">
    <property type="entry name" value="HdrC_iron-sulfur_subunit"/>
</dbReference>
<evidence type="ECO:0000259" key="7">
    <source>
        <dbReference type="PROSITE" id="PS51379"/>
    </source>
</evidence>
<dbReference type="SUPFAM" id="SSF46548">
    <property type="entry name" value="alpha-helical ferredoxin"/>
    <property type="match status" value="1"/>
</dbReference>
<evidence type="ECO:0000313" key="10">
    <source>
        <dbReference type="Proteomes" id="UP000738826"/>
    </source>
</evidence>
<keyword evidence="3" id="KW-0560">Oxidoreductase</keyword>
<dbReference type="EMBL" id="JAACVF010000072">
    <property type="protein sequence ID" value="NCN64994.1"/>
    <property type="molecule type" value="Genomic_DNA"/>
</dbReference>
<name>A0A8J7YTM6_9ARCH</name>
<accession>A0A8J7YTM6</accession>
<feature type="transmembrane region" description="Helical" evidence="6">
    <location>
        <begin position="221"/>
        <end position="241"/>
    </location>
</feature>